<accession>A0ABS4YN67</accession>
<name>A0ABS4YN67_9MICO</name>
<keyword evidence="3" id="KW-1185">Reference proteome</keyword>
<dbReference type="Pfam" id="PF13476">
    <property type="entry name" value="AAA_23"/>
    <property type="match status" value="1"/>
</dbReference>
<feature type="domain" description="Rad50/SbcC-type AAA" evidence="1">
    <location>
        <begin position="64"/>
        <end position="116"/>
    </location>
</feature>
<evidence type="ECO:0000313" key="3">
    <source>
        <dbReference type="Proteomes" id="UP000698222"/>
    </source>
</evidence>
<reference evidence="2 3" key="1">
    <citation type="submission" date="2021-03" db="EMBL/GenBank/DDBJ databases">
        <title>Sequencing the genomes of 1000 actinobacteria strains.</title>
        <authorList>
            <person name="Klenk H.-P."/>
        </authorList>
    </citation>
    <scope>NUCLEOTIDE SEQUENCE [LARGE SCALE GENOMIC DNA]</scope>
    <source>
        <strain evidence="2 3">DSM 14564</strain>
    </source>
</reference>
<evidence type="ECO:0000313" key="2">
    <source>
        <dbReference type="EMBL" id="MBP2410213.1"/>
    </source>
</evidence>
<sequence length="503" mass="54164">MTETDRTIEDAAAADEIASVLESLARKCGDLDDEELGEQIYKRLPEPSVADPHSARAEPAVVHSVSVQGIRSFGPEQTLRPSEGLTIVYAGNGKGKTSLTDAFELVIDGSTTRKEGLPNAATEVKDKDHITHRTHAGNPDLAHPPRVAVRYGHGDQIRDCEWTSFDTPATHYPDMQVLPRRLLRALVNAKRTERIEPLGATLGLAETSASWTAIAKTLGAKSTEASQGVEPYLQLLAEEITLDDGEDTQITALTQWAELQQNAPQSLPSAPSAAPWHQLAAALEAATSPDIEGAPMSPQLTSLLTAFVEVAEPSTICPACEQAQVPQSRLDEVQALLTGSAAAKKHAAERAAQADRRDKLAAEVSGWLEVADPPGRPAAPELPGWCAALAALRDALAQQHQLRDVPWTRLVAGALEDLDEVRVRLIQASEGHSSFDRHRAVDAITADAGGTLRALHVLNFRRTVLSPLMKRAEAMTKALLVTRVRNEFAELEGPINDWLEIGA</sequence>
<organism evidence="2 3">
    <name type="scientific">Brachybacterium fresconis</name>
    <dbReference type="NCBI Taxonomy" id="173363"/>
    <lineage>
        <taxon>Bacteria</taxon>
        <taxon>Bacillati</taxon>
        <taxon>Actinomycetota</taxon>
        <taxon>Actinomycetes</taxon>
        <taxon>Micrococcales</taxon>
        <taxon>Dermabacteraceae</taxon>
        <taxon>Brachybacterium</taxon>
    </lineage>
</organism>
<dbReference type="Gene3D" id="3.40.50.300">
    <property type="entry name" value="P-loop containing nucleotide triphosphate hydrolases"/>
    <property type="match status" value="1"/>
</dbReference>
<comment type="caution">
    <text evidence="2">The sequence shown here is derived from an EMBL/GenBank/DDBJ whole genome shotgun (WGS) entry which is preliminary data.</text>
</comment>
<dbReference type="Proteomes" id="UP000698222">
    <property type="component" value="Unassembled WGS sequence"/>
</dbReference>
<dbReference type="RefSeq" id="WP_209893488.1">
    <property type="nucleotide sequence ID" value="NZ_BAAAJV010000013.1"/>
</dbReference>
<evidence type="ECO:0000259" key="1">
    <source>
        <dbReference type="Pfam" id="PF13476"/>
    </source>
</evidence>
<protein>
    <recommendedName>
        <fullName evidence="1">Rad50/SbcC-type AAA domain-containing protein</fullName>
    </recommendedName>
</protein>
<dbReference type="EMBL" id="JAGIOC010000001">
    <property type="protein sequence ID" value="MBP2410213.1"/>
    <property type="molecule type" value="Genomic_DNA"/>
</dbReference>
<gene>
    <name evidence="2" type="ORF">JOF44_003116</name>
</gene>
<dbReference type="InterPro" id="IPR027417">
    <property type="entry name" value="P-loop_NTPase"/>
</dbReference>
<proteinExistence type="predicted"/>
<dbReference type="InterPro" id="IPR038729">
    <property type="entry name" value="Rad50/SbcC_AAA"/>
</dbReference>